<dbReference type="AlphaFoldDB" id="A0AAX2SRG7"/>
<dbReference type="Proteomes" id="UP000297521">
    <property type="component" value="Unassembled WGS sequence"/>
</dbReference>
<reference evidence="1" key="1">
    <citation type="journal article" date="2019" name="Cell Metab.">
        <title>Nutrient sensing in CD11c cells alters the gut microbiome to regulate food intake and body mass.</title>
        <authorList>
            <person name="Chagwedera N.D."/>
            <person name="Ang Q.Y."/>
            <person name="Bisanz J.E."/>
            <person name="Leong Y.A."/>
            <person name="Ganeshan K."/>
            <person name="Cai J."/>
            <person name="Patterson A.D."/>
            <person name="Turnbaugh P.J."/>
            <person name="Chawla A."/>
        </authorList>
    </citation>
    <scope>NUCLEOTIDE SEQUENCE</scope>
    <source>
        <strain evidence="1">I8-5</strain>
    </source>
</reference>
<comment type="caution">
    <text evidence="1">The sequence shown here is derived from an EMBL/GenBank/DDBJ whole genome shotgun (WGS) entry which is preliminary data.</text>
</comment>
<reference evidence="1" key="2">
    <citation type="submission" date="2019-04" db="EMBL/GenBank/DDBJ databases">
        <authorList>
            <person name="Bisanz J.E."/>
            <person name="Chagwedera N.D."/>
            <person name="Chawla A."/>
            <person name="Turnbaugh P.J."/>
        </authorList>
    </citation>
    <scope>NUCLEOTIDE SEQUENCE</scope>
    <source>
        <strain evidence="1">I8-5</strain>
    </source>
</reference>
<gene>
    <name evidence="1" type="ORF">E5F87_09865</name>
</gene>
<evidence type="ECO:0000313" key="1">
    <source>
        <dbReference type="EMBL" id="TGB09685.1"/>
    </source>
</evidence>
<proteinExistence type="predicted"/>
<evidence type="ECO:0000313" key="2">
    <source>
        <dbReference type="Proteomes" id="UP000297521"/>
    </source>
</evidence>
<dbReference type="EMBL" id="SRKR01000021">
    <property type="protein sequence ID" value="TGB09685.1"/>
    <property type="molecule type" value="Genomic_DNA"/>
</dbReference>
<accession>A0AAX2SRG7</accession>
<dbReference type="RefSeq" id="WP_065869043.1">
    <property type="nucleotide sequence ID" value="NZ_JAJAOY010000107.1"/>
</dbReference>
<organism evidence="1 2">
    <name type="scientific">Limosilactobacillus reuteri</name>
    <name type="common">Lactobacillus reuteri</name>
    <dbReference type="NCBI Taxonomy" id="1598"/>
    <lineage>
        <taxon>Bacteria</taxon>
        <taxon>Bacillati</taxon>
        <taxon>Bacillota</taxon>
        <taxon>Bacilli</taxon>
        <taxon>Lactobacillales</taxon>
        <taxon>Lactobacillaceae</taxon>
        <taxon>Limosilactobacillus</taxon>
    </lineage>
</organism>
<name>A0AAX2SRG7_LIMRT</name>
<protein>
    <submittedName>
        <fullName evidence="1">Holin</fullName>
    </submittedName>
</protein>
<sequence>MIGGDKMDSEKVVEILIDIQSRLSRIEEKVSRQESVEAKADESLAIGKENRENYEGLELRIAKLEASRDWQSKTTIGSLITAAIAVLSWLLPHFW</sequence>